<dbReference type="PRINTS" id="PR00367">
    <property type="entry name" value="ETHRSPELEMNT"/>
</dbReference>
<organism evidence="8 9">
    <name type="scientific">Ensete ventricosum</name>
    <name type="common">Abyssinian banana</name>
    <name type="synonym">Musa ensete</name>
    <dbReference type="NCBI Taxonomy" id="4639"/>
    <lineage>
        <taxon>Eukaryota</taxon>
        <taxon>Viridiplantae</taxon>
        <taxon>Streptophyta</taxon>
        <taxon>Embryophyta</taxon>
        <taxon>Tracheophyta</taxon>
        <taxon>Spermatophyta</taxon>
        <taxon>Magnoliopsida</taxon>
        <taxon>Liliopsida</taxon>
        <taxon>Zingiberales</taxon>
        <taxon>Musaceae</taxon>
        <taxon>Ensete</taxon>
    </lineage>
</organism>
<comment type="caution">
    <text evidence="8">The sequence shown here is derived from an EMBL/GenBank/DDBJ whole genome shotgun (WGS) entry which is preliminary data.</text>
</comment>
<evidence type="ECO:0000256" key="6">
    <source>
        <dbReference type="SAM" id="MobiDB-lite"/>
    </source>
</evidence>
<feature type="domain" description="AP2/ERF" evidence="7">
    <location>
        <begin position="114"/>
        <end position="171"/>
    </location>
</feature>
<sequence>MEATLLVPITRTEHVDVTQKPVSPPRAKRGPRPAPPRTVRIFCDDFDATDSSGDDDLPSRTRRRVRRYVQEIRLEARPSSSGRSSKAPQGAPASKRKPAVTDAGDGNGNGNVKRFRGVRRRPWGKYAAEIRDPWRRVRVWLGTFNTAEEAAMVYDSAAIQLRGPGATTNFSRTLPRQLKKNLSDNNLASSVCGGYDSGDESRNLSSPTSVLRGFPPSSSTSTSSSSLSPSPSPSASGKESPPGPQPASERSLPEELLGDFMPFGEVPELYDDFLHLRGSEPGYFDDSAPIGFLAEEPSDAVIGARIDSDLSQSTWQGDDYFQDIGDLFPIDPLPAL</sequence>
<evidence type="ECO:0000259" key="7">
    <source>
        <dbReference type="PROSITE" id="PS51032"/>
    </source>
</evidence>
<evidence type="ECO:0000256" key="1">
    <source>
        <dbReference type="ARBA" id="ARBA00004123"/>
    </source>
</evidence>
<dbReference type="PANTHER" id="PTHR31194:SF140">
    <property type="entry name" value="ETHYLENE-RESPONSIVE TRANSCRIPTION FACTOR CRF2"/>
    <property type="match status" value="1"/>
</dbReference>
<keyword evidence="3" id="KW-0238">DNA-binding</keyword>
<evidence type="ECO:0000313" key="9">
    <source>
        <dbReference type="Proteomes" id="UP001222027"/>
    </source>
</evidence>
<protein>
    <recommendedName>
        <fullName evidence="7">AP2/ERF domain-containing protein</fullName>
    </recommendedName>
</protein>
<dbReference type="FunFam" id="3.30.730.10:FF:000001">
    <property type="entry name" value="Ethylene-responsive transcription factor 2"/>
    <property type="match status" value="1"/>
</dbReference>
<comment type="subcellular location">
    <subcellularLocation>
        <location evidence="1">Nucleus</location>
    </subcellularLocation>
</comment>
<dbReference type="Pfam" id="PF00847">
    <property type="entry name" value="AP2"/>
    <property type="match status" value="1"/>
</dbReference>
<dbReference type="PROSITE" id="PS51032">
    <property type="entry name" value="AP2_ERF"/>
    <property type="match status" value="1"/>
</dbReference>
<evidence type="ECO:0000256" key="2">
    <source>
        <dbReference type="ARBA" id="ARBA00023015"/>
    </source>
</evidence>
<feature type="region of interest" description="Disordered" evidence="6">
    <location>
        <begin position="193"/>
        <end position="251"/>
    </location>
</feature>
<proteinExistence type="predicted"/>
<keyword evidence="5" id="KW-0539">Nucleus</keyword>
<dbReference type="Proteomes" id="UP001222027">
    <property type="component" value="Unassembled WGS sequence"/>
</dbReference>
<dbReference type="InterPro" id="IPR050913">
    <property type="entry name" value="AP2/ERF_ERF"/>
</dbReference>
<dbReference type="GO" id="GO:0005634">
    <property type="term" value="C:nucleus"/>
    <property type="evidence" value="ECO:0007669"/>
    <property type="project" value="UniProtKB-SubCell"/>
</dbReference>
<reference evidence="8 9" key="1">
    <citation type="submission" date="2022-12" db="EMBL/GenBank/DDBJ databases">
        <title>Chromosome-scale assembly of the Ensete ventricosum genome.</title>
        <authorList>
            <person name="Dussert Y."/>
            <person name="Stocks J."/>
            <person name="Wendawek A."/>
            <person name="Woldeyes F."/>
            <person name="Nichols R.A."/>
            <person name="Borrell J.S."/>
        </authorList>
    </citation>
    <scope>NUCLEOTIDE SEQUENCE [LARGE SCALE GENOMIC DNA]</scope>
    <source>
        <strain evidence="9">cv. Maze</strain>
        <tissue evidence="8">Seeds</tissue>
    </source>
</reference>
<gene>
    <name evidence="8" type="ORF">OPV22_023866</name>
</gene>
<dbReference type="InterPro" id="IPR016177">
    <property type="entry name" value="DNA-bd_dom_sf"/>
</dbReference>
<dbReference type="GO" id="GO:0003700">
    <property type="term" value="F:DNA-binding transcription factor activity"/>
    <property type="evidence" value="ECO:0007669"/>
    <property type="project" value="InterPro"/>
</dbReference>
<feature type="region of interest" description="Disordered" evidence="6">
    <location>
        <begin position="1"/>
        <end position="116"/>
    </location>
</feature>
<evidence type="ECO:0000256" key="5">
    <source>
        <dbReference type="ARBA" id="ARBA00023242"/>
    </source>
</evidence>
<dbReference type="AlphaFoldDB" id="A0AAV8QJ14"/>
<feature type="compositionally biased region" description="Polar residues" evidence="6">
    <location>
        <begin position="78"/>
        <end position="87"/>
    </location>
</feature>
<dbReference type="PANTHER" id="PTHR31194">
    <property type="entry name" value="SHN SHINE , DNA BINDING / TRANSCRIPTION FACTOR"/>
    <property type="match status" value="1"/>
</dbReference>
<evidence type="ECO:0000256" key="3">
    <source>
        <dbReference type="ARBA" id="ARBA00023125"/>
    </source>
</evidence>
<keyword evidence="4" id="KW-0804">Transcription</keyword>
<feature type="compositionally biased region" description="Acidic residues" evidence="6">
    <location>
        <begin position="44"/>
        <end position="56"/>
    </location>
</feature>
<name>A0AAV8QJ14_ENSVE</name>
<dbReference type="SUPFAM" id="SSF54171">
    <property type="entry name" value="DNA-binding domain"/>
    <property type="match status" value="1"/>
</dbReference>
<dbReference type="Gene3D" id="3.30.730.10">
    <property type="entry name" value="AP2/ERF domain"/>
    <property type="match status" value="1"/>
</dbReference>
<dbReference type="EMBL" id="JAQQAF010000006">
    <property type="protein sequence ID" value="KAJ8480139.1"/>
    <property type="molecule type" value="Genomic_DNA"/>
</dbReference>
<keyword evidence="9" id="KW-1185">Reference proteome</keyword>
<evidence type="ECO:0000256" key="4">
    <source>
        <dbReference type="ARBA" id="ARBA00023163"/>
    </source>
</evidence>
<keyword evidence="2" id="KW-0805">Transcription regulation</keyword>
<dbReference type="CDD" id="cd00018">
    <property type="entry name" value="AP2"/>
    <property type="match status" value="1"/>
</dbReference>
<feature type="compositionally biased region" description="Low complexity" evidence="6">
    <location>
        <begin position="215"/>
        <end position="240"/>
    </location>
</feature>
<accession>A0AAV8QJ14</accession>
<dbReference type="InterPro" id="IPR001471">
    <property type="entry name" value="AP2/ERF_dom"/>
</dbReference>
<dbReference type="SMART" id="SM00380">
    <property type="entry name" value="AP2"/>
    <property type="match status" value="1"/>
</dbReference>
<dbReference type="InterPro" id="IPR036955">
    <property type="entry name" value="AP2/ERF_dom_sf"/>
</dbReference>
<dbReference type="GO" id="GO:0003677">
    <property type="term" value="F:DNA binding"/>
    <property type="evidence" value="ECO:0007669"/>
    <property type="project" value="UniProtKB-KW"/>
</dbReference>
<evidence type="ECO:0000313" key="8">
    <source>
        <dbReference type="EMBL" id="KAJ8480139.1"/>
    </source>
</evidence>